<dbReference type="Proteomes" id="UP000280307">
    <property type="component" value="Unassembled WGS sequence"/>
</dbReference>
<keyword evidence="1" id="KW-0812">Transmembrane</keyword>
<protein>
    <submittedName>
        <fullName evidence="2">Uncharacterized protein</fullName>
    </submittedName>
</protein>
<feature type="transmembrane region" description="Helical" evidence="1">
    <location>
        <begin position="12"/>
        <end position="29"/>
    </location>
</feature>
<evidence type="ECO:0000313" key="3">
    <source>
        <dbReference type="Proteomes" id="UP000280307"/>
    </source>
</evidence>
<evidence type="ECO:0000256" key="1">
    <source>
        <dbReference type="SAM" id="Phobius"/>
    </source>
</evidence>
<gene>
    <name evidence="2" type="ORF">EI684_01580</name>
</gene>
<accession>A0A426UAM2</accession>
<keyword evidence="1" id="KW-0472">Membrane</keyword>
<name>A0A426UAM2_9CHLR</name>
<feature type="transmembrane region" description="Helical" evidence="1">
    <location>
        <begin position="35"/>
        <end position="53"/>
    </location>
</feature>
<evidence type="ECO:0000313" key="2">
    <source>
        <dbReference type="EMBL" id="RRR77371.1"/>
    </source>
</evidence>
<organism evidence="2 3">
    <name type="scientific">Candidatus Viridilinea halotolerans</name>
    <dbReference type="NCBI Taxonomy" id="2491704"/>
    <lineage>
        <taxon>Bacteria</taxon>
        <taxon>Bacillati</taxon>
        <taxon>Chloroflexota</taxon>
        <taxon>Chloroflexia</taxon>
        <taxon>Chloroflexales</taxon>
        <taxon>Chloroflexineae</taxon>
        <taxon>Oscillochloridaceae</taxon>
        <taxon>Candidatus Viridilinea</taxon>
    </lineage>
</organism>
<sequence length="81" mass="8852">MHFKPEHRPGVIGLIVTVILGIPAWFALAPEQFNLTTLGVTILAVFIVIVVSHRSPISQPVSKNPPTSGPKPVIWRAFFPT</sequence>
<keyword evidence="1" id="KW-1133">Transmembrane helix</keyword>
<dbReference type="EMBL" id="RSAS01000067">
    <property type="protein sequence ID" value="RRR77371.1"/>
    <property type="molecule type" value="Genomic_DNA"/>
</dbReference>
<comment type="caution">
    <text evidence="2">The sequence shown here is derived from an EMBL/GenBank/DDBJ whole genome shotgun (WGS) entry which is preliminary data.</text>
</comment>
<dbReference type="AlphaFoldDB" id="A0A426UAM2"/>
<proteinExistence type="predicted"/>
<reference evidence="2 3" key="1">
    <citation type="submission" date="2018-12" db="EMBL/GenBank/DDBJ databases">
        <title>Genome Sequence of Candidatus Viridilinea halotolerans isolated from saline sulfide-rich spring.</title>
        <authorList>
            <person name="Grouzdev D.S."/>
            <person name="Burganskaya E.I."/>
            <person name="Krutkina M.S."/>
            <person name="Sukhacheva M.V."/>
            <person name="Gorlenko V.M."/>
        </authorList>
    </citation>
    <scope>NUCLEOTIDE SEQUENCE [LARGE SCALE GENOMIC DNA]</scope>
    <source>
        <strain evidence="2">Chok-6</strain>
    </source>
</reference>